<organism evidence="2">
    <name type="scientific">freshwater metagenome</name>
    <dbReference type="NCBI Taxonomy" id="449393"/>
    <lineage>
        <taxon>unclassified sequences</taxon>
        <taxon>metagenomes</taxon>
        <taxon>ecological metagenomes</taxon>
    </lineage>
</organism>
<accession>A0A6J6GLU3</accession>
<dbReference type="AlphaFoldDB" id="A0A6J6GLU3"/>
<protein>
    <submittedName>
        <fullName evidence="2">Unannotated protein</fullName>
    </submittedName>
</protein>
<feature type="region of interest" description="Disordered" evidence="1">
    <location>
        <begin position="105"/>
        <end position="137"/>
    </location>
</feature>
<sequence>MRPVPSTPLVGPFADRLLTRDFPGLLADRRAAAVAFTIRRVDGLPSVMRLGVLAVASVVRALGAVAGHDRVLAFLVRTPLPLLGEYVRLVRSLGYAYVFETWPDTRADGSDASVASDGPDGSGGTGTAGETDRVGAA</sequence>
<reference evidence="2" key="1">
    <citation type="submission" date="2020-05" db="EMBL/GenBank/DDBJ databases">
        <authorList>
            <person name="Chiriac C."/>
            <person name="Salcher M."/>
            <person name="Ghai R."/>
            <person name="Kavagutti S V."/>
        </authorList>
    </citation>
    <scope>NUCLEOTIDE SEQUENCE</scope>
</reference>
<gene>
    <name evidence="2" type="ORF">UFOPK1493_04246</name>
</gene>
<evidence type="ECO:0000313" key="2">
    <source>
        <dbReference type="EMBL" id="CAB4599835.1"/>
    </source>
</evidence>
<name>A0A6J6GLU3_9ZZZZ</name>
<proteinExistence type="predicted"/>
<evidence type="ECO:0000256" key="1">
    <source>
        <dbReference type="SAM" id="MobiDB-lite"/>
    </source>
</evidence>
<dbReference type="EMBL" id="CAEZSR010000310">
    <property type="protein sequence ID" value="CAB4599835.1"/>
    <property type="molecule type" value="Genomic_DNA"/>
</dbReference>